<protein>
    <submittedName>
        <fullName evidence="3">DDE-domain-containing protein</fullName>
    </submittedName>
</protein>
<dbReference type="PANTHER" id="PTHR19303">
    <property type="entry name" value="TRANSPOSON"/>
    <property type="match status" value="1"/>
</dbReference>
<accession>A0A5M3MW65</accession>
<dbReference type="InterPro" id="IPR004875">
    <property type="entry name" value="DDE_SF_endonuclease_dom"/>
</dbReference>
<dbReference type="PROSITE" id="PS51253">
    <property type="entry name" value="HTH_CENPB"/>
    <property type="match status" value="1"/>
</dbReference>
<name>A0A5M3MW65_CONPW</name>
<reference evidence="4" key="1">
    <citation type="journal article" date="2012" name="Science">
        <title>The Paleozoic origin of enzymatic lignin decomposition reconstructed from 31 fungal genomes.</title>
        <authorList>
            <person name="Floudas D."/>
            <person name="Binder M."/>
            <person name="Riley R."/>
            <person name="Barry K."/>
            <person name="Blanchette R.A."/>
            <person name="Henrissat B."/>
            <person name="Martinez A.T."/>
            <person name="Otillar R."/>
            <person name="Spatafora J.W."/>
            <person name="Yadav J.S."/>
            <person name="Aerts A."/>
            <person name="Benoit I."/>
            <person name="Boyd A."/>
            <person name="Carlson A."/>
            <person name="Copeland A."/>
            <person name="Coutinho P.M."/>
            <person name="de Vries R.P."/>
            <person name="Ferreira P."/>
            <person name="Findley K."/>
            <person name="Foster B."/>
            <person name="Gaskell J."/>
            <person name="Glotzer D."/>
            <person name="Gorecki P."/>
            <person name="Heitman J."/>
            <person name="Hesse C."/>
            <person name="Hori C."/>
            <person name="Igarashi K."/>
            <person name="Jurgens J.A."/>
            <person name="Kallen N."/>
            <person name="Kersten P."/>
            <person name="Kohler A."/>
            <person name="Kuees U."/>
            <person name="Kumar T.K.A."/>
            <person name="Kuo A."/>
            <person name="LaButti K."/>
            <person name="Larrondo L.F."/>
            <person name="Lindquist E."/>
            <person name="Ling A."/>
            <person name="Lombard V."/>
            <person name="Lucas S."/>
            <person name="Lundell T."/>
            <person name="Martin R."/>
            <person name="McLaughlin D.J."/>
            <person name="Morgenstern I."/>
            <person name="Morin E."/>
            <person name="Murat C."/>
            <person name="Nagy L.G."/>
            <person name="Nolan M."/>
            <person name="Ohm R.A."/>
            <person name="Patyshakuliyeva A."/>
            <person name="Rokas A."/>
            <person name="Ruiz-Duenas F.J."/>
            <person name="Sabat G."/>
            <person name="Salamov A."/>
            <person name="Samejima M."/>
            <person name="Schmutz J."/>
            <person name="Slot J.C."/>
            <person name="St John F."/>
            <person name="Stenlid J."/>
            <person name="Sun H."/>
            <person name="Sun S."/>
            <person name="Syed K."/>
            <person name="Tsang A."/>
            <person name="Wiebenga A."/>
            <person name="Young D."/>
            <person name="Pisabarro A."/>
            <person name="Eastwood D.C."/>
            <person name="Martin F."/>
            <person name="Cullen D."/>
            <person name="Grigoriev I.V."/>
            <person name="Hibbett D.S."/>
        </authorList>
    </citation>
    <scope>NUCLEOTIDE SEQUENCE [LARGE SCALE GENOMIC DNA]</scope>
    <source>
        <strain evidence="4">RWD-64-598 SS2</strain>
    </source>
</reference>
<evidence type="ECO:0000313" key="4">
    <source>
        <dbReference type="Proteomes" id="UP000053558"/>
    </source>
</evidence>
<dbReference type="Pfam" id="PF03184">
    <property type="entry name" value="DDE_1"/>
    <property type="match status" value="1"/>
</dbReference>
<dbReference type="InterPro" id="IPR006600">
    <property type="entry name" value="HTH_CenpB_DNA-bd_dom"/>
</dbReference>
<keyword evidence="4" id="KW-1185">Reference proteome</keyword>
<gene>
    <name evidence="3" type="ORF">CONPUDRAFT_53245</name>
</gene>
<dbReference type="OrthoDB" id="162969at2759"/>
<organism evidence="3 4">
    <name type="scientific">Coniophora puteana (strain RWD-64-598)</name>
    <name type="common">Brown rot fungus</name>
    <dbReference type="NCBI Taxonomy" id="741705"/>
    <lineage>
        <taxon>Eukaryota</taxon>
        <taxon>Fungi</taxon>
        <taxon>Dikarya</taxon>
        <taxon>Basidiomycota</taxon>
        <taxon>Agaricomycotina</taxon>
        <taxon>Agaricomycetes</taxon>
        <taxon>Agaricomycetidae</taxon>
        <taxon>Boletales</taxon>
        <taxon>Coniophorineae</taxon>
        <taxon>Coniophoraceae</taxon>
        <taxon>Coniophora</taxon>
    </lineage>
</organism>
<evidence type="ECO:0000259" key="2">
    <source>
        <dbReference type="PROSITE" id="PS51253"/>
    </source>
</evidence>
<dbReference type="GO" id="GO:0005634">
    <property type="term" value="C:nucleus"/>
    <property type="evidence" value="ECO:0007669"/>
    <property type="project" value="TreeGrafter"/>
</dbReference>
<dbReference type="KEGG" id="cput:CONPUDRAFT_53245"/>
<evidence type="ECO:0000256" key="1">
    <source>
        <dbReference type="ARBA" id="ARBA00023125"/>
    </source>
</evidence>
<dbReference type="InterPro" id="IPR050863">
    <property type="entry name" value="CenT-Element_Derived"/>
</dbReference>
<sequence>MGDGLLLTGEVLRKKWRVFAAKFGVLEADRLPLSAGWLTRFKQTLRLKAIKRHREAASAGGETFPPDHGLANKKQSGVKGDKKWLTYAFTANAMGTEKLPPIVIRKAWKPRCFGEKTGKQLGFDYHNNGMAWMVAEVYGNWLRDWDEKLCCQNRRILLLQGNFSGHIVPDDLQCIRVEKFSPNLTAHVQPMDQGIIMSFKANYRAFFTERSIDHYNSGITPGNIYKINQLEAMRLADQAWHAHVAGRYTRQPRHSGRVNSPRTSCQRTSAGVRAISCRPTFESSIVHDIKDN</sequence>
<keyword evidence="1" id="KW-0238">DNA-binding</keyword>
<dbReference type="EMBL" id="JH711576">
    <property type="protein sequence ID" value="EIW82955.1"/>
    <property type="molecule type" value="Genomic_DNA"/>
</dbReference>
<dbReference type="OMA" id="SEMIANC"/>
<dbReference type="AlphaFoldDB" id="A0A5M3MW65"/>
<dbReference type="GeneID" id="19207572"/>
<proteinExistence type="predicted"/>
<dbReference type="PANTHER" id="PTHR19303:SF73">
    <property type="entry name" value="PROTEIN PDC2"/>
    <property type="match status" value="1"/>
</dbReference>
<comment type="caution">
    <text evidence="3">The sequence shown here is derived from an EMBL/GenBank/DDBJ whole genome shotgun (WGS) entry which is preliminary data.</text>
</comment>
<evidence type="ECO:0000313" key="3">
    <source>
        <dbReference type="EMBL" id="EIW82955.1"/>
    </source>
</evidence>
<dbReference type="RefSeq" id="XP_007766401.1">
    <property type="nucleotide sequence ID" value="XM_007768211.1"/>
</dbReference>
<dbReference type="GO" id="GO:0003677">
    <property type="term" value="F:DNA binding"/>
    <property type="evidence" value="ECO:0007669"/>
    <property type="project" value="UniProtKB-KW"/>
</dbReference>
<feature type="domain" description="HTH CENPB-type" evidence="2">
    <location>
        <begin position="1"/>
        <end position="51"/>
    </location>
</feature>
<dbReference type="Proteomes" id="UP000053558">
    <property type="component" value="Unassembled WGS sequence"/>
</dbReference>